<proteinExistence type="inferred from homology"/>
<feature type="binding site" evidence="9">
    <location>
        <position position="201"/>
    </location>
    <ligand>
        <name>FMN</name>
        <dbReference type="ChEBI" id="CHEBI:58210"/>
    </ligand>
</feature>
<dbReference type="Pfam" id="PF01180">
    <property type="entry name" value="DHO_dh"/>
    <property type="match status" value="1"/>
</dbReference>
<feature type="binding site" evidence="9">
    <location>
        <position position="115"/>
    </location>
    <ligand>
        <name>FMN</name>
        <dbReference type="ChEBI" id="CHEBI:58210"/>
    </ligand>
</feature>
<dbReference type="GO" id="GO:0005737">
    <property type="term" value="C:cytoplasm"/>
    <property type="evidence" value="ECO:0007669"/>
    <property type="project" value="UniProtKB-SubCell"/>
</dbReference>
<dbReference type="AlphaFoldDB" id="A0AAT9GUE3"/>
<keyword evidence="8 9" id="KW-0560">Oxidoreductase</keyword>
<sequence>MIKLANINFKDPLIIASGIVPLNKIKEVCEKYNPSGITTKTLTLYPLSPHNPPTLVKFHDKCYLNAIGLGNPGIQELKKLEEINCPLIVSIGGNNLDEIVESARKVDRGIILELNVSSPNRKGYGESLSNYVHEIVKNVKGVTDKPVFVKLGPWDNVLELAGKALSAGADGLTLINTIKGMIIDTENFEKILHYGTGGISGKCIHPLAVRIIHDIYREYNVDIIGMGGVFDGRDVIELMSVGAKLVGLGSVIIDEGYNSILRIRKELEEYLNEKGLKYSDIIGLAVKR</sequence>
<evidence type="ECO:0000256" key="7">
    <source>
        <dbReference type="ARBA" id="ARBA00022975"/>
    </source>
</evidence>
<feature type="binding site" evidence="9">
    <location>
        <position position="115"/>
    </location>
    <ligand>
        <name>substrate</name>
    </ligand>
</feature>
<dbReference type="KEGG" id="sjv:SJAV_24480"/>
<dbReference type="PROSITE" id="PS00912">
    <property type="entry name" value="DHODEHASE_2"/>
    <property type="match status" value="1"/>
</dbReference>
<keyword evidence="7 9" id="KW-0665">Pyrimidine biosynthesis</keyword>
<keyword evidence="5 9" id="KW-0285">Flavoprotein</keyword>
<keyword evidence="4 9" id="KW-0963">Cytoplasm</keyword>
<comment type="function">
    <text evidence="9">Catalyzes the conversion of dihydroorotate to orotate.</text>
</comment>
<dbReference type="InterPro" id="IPR013785">
    <property type="entry name" value="Aldolase_TIM"/>
</dbReference>
<feature type="binding site" evidence="9">
    <location>
        <begin position="65"/>
        <end position="69"/>
    </location>
    <ligand>
        <name>substrate</name>
    </ligand>
</feature>
<evidence type="ECO:0000256" key="6">
    <source>
        <dbReference type="ARBA" id="ARBA00022643"/>
    </source>
</evidence>
<feature type="binding site" evidence="9">
    <location>
        <position position="175"/>
    </location>
    <ligand>
        <name>FMN</name>
        <dbReference type="ChEBI" id="CHEBI:58210"/>
    </ligand>
</feature>
<dbReference type="GO" id="GO:0044205">
    <property type="term" value="P:'de novo' UMP biosynthetic process"/>
    <property type="evidence" value="ECO:0007669"/>
    <property type="project" value="UniProtKB-UniRule"/>
</dbReference>
<dbReference type="PANTHER" id="PTHR48109">
    <property type="entry name" value="DIHYDROOROTATE DEHYDROGENASE (QUINONE), MITOCHONDRIAL-RELATED"/>
    <property type="match status" value="1"/>
</dbReference>
<gene>
    <name evidence="9 11" type="primary">pyrD</name>
    <name evidence="11" type="ORF">SJAV_24480</name>
</gene>
<dbReference type="GO" id="GO:0006207">
    <property type="term" value="P:'de novo' pyrimidine nucleobase biosynthetic process"/>
    <property type="evidence" value="ECO:0007669"/>
    <property type="project" value="InterPro"/>
</dbReference>
<evidence type="ECO:0000256" key="9">
    <source>
        <dbReference type="HAMAP-Rule" id="MF_00224"/>
    </source>
</evidence>
<dbReference type="InterPro" id="IPR005720">
    <property type="entry name" value="Dihydroorotate_DH_cat"/>
</dbReference>
<comment type="caution">
    <text evidence="9">Lacks conserved residue(s) required for the propagation of feature annotation.</text>
</comment>
<comment type="subcellular location">
    <subcellularLocation>
        <location evidence="1 9">Cytoplasm</location>
    </subcellularLocation>
</comment>
<dbReference type="InterPro" id="IPR050074">
    <property type="entry name" value="DHO_dehydrogenase"/>
</dbReference>
<evidence type="ECO:0000256" key="1">
    <source>
        <dbReference type="ARBA" id="ARBA00004496"/>
    </source>
</evidence>
<name>A0AAT9GUE3_9CREN</name>
<feature type="active site" description="Nucleophile" evidence="9">
    <location>
        <position position="118"/>
    </location>
</feature>
<organism evidence="11">
    <name type="scientific">Sulfurisphaera javensis</name>
    <dbReference type="NCBI Taxonomy" id="2049879"/>
    <lineage>
        <taxon>Archaea</taxon>
        <taxon>Thermoproteota</taxon>
        <taxon>Thermoprotei</taxon>
        <taxon>Sulfolobales</taxon>
        <taxon>Sulfolobaceae</taxon>
        <taxon>Sulfurisphaera</taxon>
    </lineage>
</organism>
<feature type="binding site" evidence="9">
    <location>
        <begin position="249"/>
        <end position="250"/>
    </location>
    <ligand>
        <name>FMN</name>
        <dbReference type="ChEBI" id="CHEBI:58210"/>
    </ligand>
</feature>
<keyword evidence="6 9" id="KW-0288">FMN</keyword>
<dbReference type="InterPro" id="IPR001295">
    <property type="entry name" value="Dihydroorotate_DH_CS"/>
</dbReference>
<dbReference type="Gene3D" id="3.20.20.70">
    <property type="entry name" value="Aldolase class I"/>
    <property type="match status" value="1"/>
</dbReference>
<evidence type="ECO:0000259" key="10">
    <source>
        <dbReference type="Pfam" id="PF01180"/>
    </source>
</evidence>
<evidence type="ECO:0000256" key="5">
    <source>
        <dbReference type="ARBA" id="ARBA00022630"/>
    </source>
</evidence>
<feature type="binding site" evidence="9">
    <location>
        <position position="150"/>
    </location>
    <ligand>
        <name>FMN</name>
        <dbReference type="ChEBI" id="CHEBI:58210"/>
    </ligand>
</feature>
<feature type="binding site" evidence="9">
    <location>
        <begin position="227"/>
        <end position="228"/>
    </location>
    <ligand>
        <name>FMN</name>
        <dbReference type="ChEBI" id="CHEBI:58210"/>
    </ligand>
</feature>
<feature type="binding site" evidence="9">
    <location>
        <position position="17"/>
    </location>
    <ligand>
        <name>FMN</name>
        <dbReference type="ChEBI" id="CHEBI:58210"/>
    </ligand>
</feature>
<dbReference type="RefSeq" id="WP_369610007.1">
    <property type="nucleotide sequence ID" value="NZ_AP031322.1"/>
</dbReference>
<dbReference type="HAMAP" id="MF_00224">
    <property type="entry name" value="DHO_dh_type1"/>
    <property type="match status" value="1"/>
</dbReference>
<comment type="similarity">
    <text evidence="3 9">Belongs to the dihydroorotate dehydrogenase family. Type 1 subfamily.</text>
</comment>
<dbReference type="InterPro" id="IPR024920">
    <property type="entry name" value="Dihydroorotate_DH_1"/>
</dbReference>
<dbReference type="GeneID" id="92355406"/>
<dbReference type="GO" id="GO:0004152">
    <property type="term" value="F:dihydroorotate dehydrogenase activity"/>
    <property type="evidence" value="ECO:0007669"/>
    <property type="project" value="UniProtKB-UniRule"/>
</dbReference>
<evidence type="ECO:0000256" key="3">
    <source>
        <dbReference type="ARBA" id="ARBA00008008"/>
    </source>
</evidence>
<dbReference type="PANTHER" id="PTHR48109:SF1">
    <property type="entry name" value="DIHYDROOROTATE DEHYDROGENASE (FUMARATE)"/>
    <property type="match status" value="1"/>
</dbReference>
<evidence type="ECO:0000256" key="8">
    <source>
        <dbReference type="ARBA" id="ARBA00023002"/>
    </source>
</evidence>
<dbReference type="NCBIfam" id="NF041011">
    <property type="entry name" value="dihydoor_dh_Arch"/>
    <property type="match status" value="1"/>
</dbReference>
<comment type="cofactor">
    <cofactor evidence="9">
        <name>FMN</name>
        <dbReference type="ChEBI" id="CHEBI:58210"/>
    </cofactor>
    <text evidence="9">Binds 1 FMN per subunit.</text>
</comment>
<protein>
    <recommendedName>
        <fullName evidence="9">Dihydroorotate dehydrogenase</fullName>
        <shortName evidence="9">DHOD</shortName>
        <shortName evidence="9">DHODase</shortName>
        <shortName evidence="9">DHOdehase</shortName>
        <ecNumber evidence="9">1.3.-.-</ecNumber>
    </recommendedName>
</protein>
<accession>A0AAT9GUE3</accession>
<feature type="binding site" evidence="9">
    <location>
        <begin position="176"/>
        <end position="177"/>
    </location>
    <ligand>
        <name>substrate</name>
    </ligand>
</feature>
<dbReference type="CDD" id="cd04740">
    <property type="entry name" value="DHOD_1B_like"/>
    <property type="match status" value="1"/>
</dbReference>
<dbReference type="SUPFAM" id="SSF51395">
    <property type="entry name" value="FMN-linked oxidoreductases"/>
    <property type="match status" value="1"/>
</dbReference>
<evidence type="ECO:0000256" key="4">
    <source>
        <dbReference type="ARBA" id="ARBA00022490"/>
    </source>
</evidence>
<dbReference type="InterPro" id="IPR012135">
    <property type="entry name" value="Dihydroorotate_DH_1_2"/>
</dbReference>
<comment type="pathway">
    <text evidence="2 9">Pyrimidine metabolism; UMP biosynthesis via de novo pathway.</text>
</comment>
<dbReference type="EC" id="1.3.-.-" evidence="9"/>
<reference evidence="11" key="1">
    <citation type="submission" date="2024-03" db="EMBL/GenBank/DDBJ databases">
        <title>Complete genome sequence of Sulfurisphaera javensis strain KD-1.</title>
        <authorList>
            <person name="Sakai H."/>
            <person name="Nur N."/>
            <person name="Suwanto A."/>
            <person name="Kurosawa N."/>
        </authorList>
    </citation>
    <scope>NUCLEOTIDE SEQUENCE</scope>
    <source>
        <strain evidence="11">KD-1</strain>
    </source>
</reference>
<dbReference type="EMBL" id="AP031322">
    <property type="protein sequence ID" value="BFH74504.1"/>
    <property type="molecule type" value="Genomic_DNA"/>
</dbReference>
<evidence type="ECO:0000313" key="11">
    <source>
        <dbReference type="EMBL" id="BFH74504.1"/>
    </source>
</evidence>
<comment type="catalytic activity">
    <reaction evidence="9">
        <text>(S)-dihydroorotate + A = orotate + AH2</text>
        <dbReference type="Rhea" id="RHEA:18073"/>
        <dbReference type="ChEBI" id="CHEBI:13193"/>
        <dbReference type="ChEBI" id="CHEBI:17499"/>
        <dbReference type="ChEBI" id="CHEBI:30839"/>
        <dbReference type="ChEBI" id="CHEBI:30864"/>
    </reaction>
</comment>
<dbReference type="InterPro" id="IPR033888">
    <property type="entry name" value="DHOD_1B"/>
</dbReference>
<feature type="domain" description="Dihydroorotate dehydrogenase catalytic" evidence="10">
    <location>
        <begin position="3"/>
        <end position="271"/>
    </location>
</feature>
<feature type="binding site" evidence="9">
    <location>
        <position position="40"/>
    </location>
    <ligand>
        <name>substrate</name>
    </ligand>
</feature>
<dbReference type="PIRSF" id="PIRSF000164">
    <property type="entry name" value="DHO_oxidase"/>
    <property type="match status" value="1"/>
</dbReference>
<dbReference type="InterPro" id="IPR053488">
    <property type="entry name" value="DHODH_Type1"/>
</dbReference>
<feature type="binding site" evidence="9">
    <location>
        <begin position="40"/>
        <end position="41"/>
    </location>
    <ligand>
        <name>FMN</name>
        <dbReference type="ChEBI" id="CHEBI:58210"/>
    </ligand>
</feature>
<evidence type="ECO:0000256" key="2">
    <source>
        <dbReference type="ARBA" id="ARBA00004725"/>
    </source>
</evidence>